<keyword evidence="4" id="KW-1185">Reference proteome</keyword>
<evidence type="ECO:0000256" key="1">
    <source>
        <dbReference type="SAM" id="SignalP"/>
    </source>
</evidence>
<name>A0A934TYX6_9FIRM</name>
<evidence type="ECO:0000313" key="3">
    <source>
        <dbReference type="EMBL" id="MBK6087328.1"/>
    </source>
</evidence>
<dbReference type="PROSITE" id="PS51257">
    <property type="entry name" value="PROKAR_LIPOPROTEIN"/>
    <property type="match status" value="1"/>
</dbReference>
<accession>A0A934TYX6</accession>
<dbReference type="InterPro" id="IPR012338">
    <property type="entry name" value="Beta-lactam/transpept-like"/>
</dbReference>
<feature type="chain" id="PRO_5039567352" evidence="1">
    <location>
        <begin position="20"/>
        <end position="364"/>
    </location>
</feature>
<dbReference type="PANTHER" id="PTHR46825:SF9">
    <property type="entry name" value="BETA-LACTAMASE-RELATED DOMAIN-CONTAINING PROTEIN"/>
    <property type="match status" value="1"/>
</dbReference>
<dbReference type="Gene3D" id="3.40.710.10">
    <property type="entry name" value="DD-peptidase/beta-lactamase superfamily"/>
    <property type="match status" value="1"/>
</dbReference>
<dbReference type="EMBL" id="JAEQMG010000023">
    <property type="protein sequence ID" value="MBK6087328.1"/>
    <property type="molecule type" value="Genomic_DNA"/>
</dbReference>
<feature type="signal peptide" evidence="1">
    <location>
        <begin position="1"/>
        <end position="19"/>
    </location>
</feature>
<proteinExistence type="predicted"/>
<keyword evidence="1" id="KW-0732">Signal</keyword>
<dbReference type="Pfam" id="PF00144">
    <property type="entry name" value="Beta-lactamase"/>
    <property type="match status" value="1"/>
</dbReference>
<dbReference type="Proteomes" id="UP000633365">
    <property type="component" value="Unassembled WGS sequence"/>
</dbReference>
<evidence type="ECO:0000313" key="4">
    <source>
        <dbReference type="Proteomes" id="UP000633365"/>
    </source>
</evidence>
<organism evidence="3 4">
    <name type="scientific">Ruminococcus difficilis</name>
    <dbReference type="NCBI Taxonomy" id="2763069"/>
    <lineage>
        <taxon>Bacteria</taxon>
        <taxon>Bacillati</taxon>
        <taxon>Bacillota</taxon>
        <taxon>Clostridia</taxon>
        <taxon>Eubacteriales</taxon>
        <taxon>Oscillospiraceae</taxon>
        <taxon>Ruminococcus</taxon>
    </lineage>
</organism>
<dbReference type="InterPro" id="IPR050491">
    <property type="entry name" value="AmpC-like"/>
</dbReference>
<dbReference type="RefSeq" id="WP_201426637.1">
    <property type="nucleotide sequence ID" value="NZ_JAEQMG010000023.1"/>
</dbReference>
<reference evidence="3" key="1">
    <citation type="submission" date="2021-01" db="EMBL/GenBank/DDBJ databases">
        <title>Genome public.</title>
        <authorList>
            <person name="Liu C."/>
            <person name="Sun Q."/>
        </authorList>
    </citation>
    <scope>NUCLEOTIDE SEQUENCE</scope>
    <source>
        <strain evidence="3">M6</strain>
    </source>
</reference>
<sequence length="364" mass="40879">MKRAIALLLAAAMAITMLASCGTNEKQAYLNAMLEGTGFSGVVLVTKNGKTVCEAAKGTENKFSNKKITADTKFCIGSVSKQFAAAAILLLRQDGQLSADDKLSKYFPDYRYGNELTIRHLLDMRSGIREFYDVEYIDDAFTELPTGELRGVITNDNTVEENREILEDWLLRQPLEFEPDTAFEYSNSNYFLLARIVEIVSGQSYNEFLRERIFKPLGMTHTTFIDDVDLFGQPDMAQPTVTPQTVYVGVTMGLGDMISNARDIDRWLTSLKTHELLDEESVDMMTTDYTNEDDDDDEEEENYGFGIRPCGDGLFHSGYFSTYLTMIYTAPETGFNVFAVTNDDTNPNIDISEIGWNLIDGLDI</sequence>
<dbReference type="InterPro" id="IPR001466">
    <property type="entry name" value="Beta-lactam-related"/>
</dbReference>
<dbReference type="SUPFAM" id="SSF56601">
    <property type="entry name" value="beta-lactamase/transpeptidase-like"/>
    <property type="match status" value="1"/>
</dbReference>
<comment type="caution">
    <text evidence="3">The sequence shown here is derived from an EMBL/GenBank/DDBJ whole genome shotgun (WGS) entry which is preliminary data.</text>
</comment>
<gene>
    <name evidence="3" type="ORF">JKK62_01425</name>
</gene>
<feature type="domain" description="Beta-lactamase-related" evidence="2">
    <location>
        <begin position="35"/>
        <end position="346"/>
    </location>
</feature>
<dbReference type="AlphaFoldDB" id="A0A934TYX6"/>
<evidence type="ECO:0000259" key="2">
    <source>
        <dbReference type="Pfam" id="PF00144"/>
    </source>
</evidence>
<protein>
    <submittedName>
        <fullName evidence="3">Beta-lactamase family protein</fullName>
    </submittedName>
</protein>
<dbReference type="PANTHER" id="PTHR46825">
    <property type="entry name" value="D-ALANYL-D-ALANINE-CARBOXYPEPTIDASE/ENDOPEPTIDASE AMPH"/>
    <property type="match status" value="1"/>
</dbReference>